<organism evidence="4 5">
    <name type="scientific">Reticulomyxa filosa</name>
    <dbReference type="NCBI Taxonomy" id="46433"/>
    <lineage>
        <taxon>Eukaryota</taxon>
        <taxon>Sar</taxon>
        <taxon>Rhizaria</taxon>
        <taxon>Retaria</taxon>
        <taxon>Foraminifera</taxon>
        <taxon>Monothalamids</taxon>
        <taxon>Reticulomyxidae</taxon>
        <taxon>Reticulomyxa</taxon>
    </lineage>
</organism>
<dbReference type="OrthoDB" id="1716625at2759"/>
<dbReference type="GO" id="GO:0005085">
    <property type="term" value="F:guanyl-nucleotide exchange factor activity"/>
    <property type="evidence" value="ECO:0007669"/>
    <property type="project" value="InterPro"/>
</dbReference>
<keyword evidence="2" id="KW-0812">Transmembrane</keyword>
<feature type="domain" description="DH" evidence="3">
    <location>
        <begin position="102"/>
        <end position="283"/>
    </location>
</feature>
<accession>X6ND00</accession>
<dbReference type="InterPro" id="IPR035899">
    <property type="entry name" value="DBL_dom_sf"/>
</dbReference>
<dbReference type="InterPro" id="IPR000219">
    <property type="entry name" value="DH_dom"/>
</dbReference>
<feature type="compositionally biased region" description="Basic and acidic residues" evidence="1">
    <location>
        <begin position="64"/>
        <end position="80"/>
    </location>
</feature>
<feature type="region of interest" description="Disordered" evidence="1">
    <location>
        <begin position="46"/>
        <end position="86"/>
    </location>
</feature>
<gene>
    <name evidence="4" type="ORF">RFI_13532</name>
</gene>
<evidence type="ECO:0000256" key="1">
    <source>
        <dbReference type="SAM" id="MobiDB-lite"/>
    </source>
</evidence>
<dbReference type="InterPro" id="IPR011993">
    <property type="entry name" value="PH-like_dom_sf"/>
</dbReference>
<sequence length="405" mass="47906">MISFLQNKTTKNSSELEKKSSRKQNGENKKKKKIICHVRFNARATVWDCAKKTPPPPPPANASKENEEKKEDQDEKEQKRQRNRQKVGIICGLGEERIKNKTKQKINKQNEIKKQTYCDQLTVLTELYVLPLKNNGILKENQHSVLFPDIQTISGLNQNLLSKKLKSWDNSKSRIGDEFIKFAPYFKMYQKLWQKKCEGSSLNVRSVRTKIKERLISVAFFAKKIHKTKQKKPNSFNNFVPNNKRIREAKELLKLTNEDHPDYNDIQNTLKQISSVNMTINTRMKDFSSREQVKQVEQRFGVSPARHYIREGYLNKVCRKKDRRYLFFLFKDPFDRHFRIEDIQNNRKYGSLCFEIHSTVKSFLVVAENLAEKNGWVEDIKGCVSYSLFFIHIYAYIFFFFFFLN</sequence>
<dbReference type="Proteomes" id="UP000023152">
    <property type="component" value="Unassembled WGS sequence"/>
</dbReference>
<keyword evidence="5" id="KW-1185">Reference proteome</keyword>
<dbReference type="Gene3D" id="1.20.900.10">
    <property type="entry name" value="Dbl homology (DH) domain"/>
    <property type="match status" value="1"/>
</dbReference>
<protein>
    <recommendedName>
        <fullName evidence="3">DH domain-containing protein</fullName>
    </recommendedName>
</protein>
<proteinExistence type="predicted"/>
<dbReference type="EMBL" id="ASPP01009790">
    <property type="protein sequence ID" value="ETO23649.1"/>
    <property type="molecule type" value="Genomic_DNA"/>
</dbReference>
<dbReference type="Gene3D" id="2.30.29.30">
    <property type="entry name" value="Pleckstrin-homology domain (PH domain)/Phosphotyrosine-binding domain (PTB)"/>
    <property type="match status" value="2"/>
</dbReference>
<name>X6ND00_RETFI</name>
<evidence type="ECO:0000313" key="5">
    <source>
        <dbReference type="Proteomes" id="UP000023152"/>
    </source>
</evidence>
<feature type="region of interest" description="Disordered" evidence="1">
    <location>
        <begin position="1"/>
        <end position="34"/>
    </location>
</feature>
<dbReference type="PANTHER" id="PTHR12673:SF159">
    <property type="entry name" value="LD03170P"/>
    <property type="match status" value="1"/>
</dbReference>
<feature type="compositionally biased region" description="Basic and acidic residues" evidence="1">
    <location>
        <begin position="14"/>
        <end position="28"/>
    </location>
</feature>
<feature type="transmembrane region" description="Helical" evidence="2">
    <location>
        <begin position="384"/>
        <end position="404"/>
    </location>
</feature>
<comment type="caution">
    <text evidence="4">The sequence shown here is derived from an EMBL/GenBank/DDBJ whole genome shotgun (WGS) entry which is preliminary data.</text>
</comment>
<dbReference type="PANTHER" id="PTHR12673">
    <property type="entry name" value="FACIOGENITAL DYSPLASIA PROTEIN"/>
    <property type="match status" value="1"/>
</dbReference>
<dbReference type="GO" id="GO:0005737">
    <property type="term" value="C:cytoplasm"/>
    <property type="evidence" value="ECO:0007669"/>
    <property type="project" value="TreeGrafter"/>
</dbReference>
<dbReference type="Pfam" id="PF00621">
    <property type="entry name" value="RhoGEF"/>
    <property type="match status" value="1"/>
</dbReference>
<evidence type="ECO:0000256" key="2">
    <source>
        <dbReference type="SAM" id="Phobius"/>
    </source>
</evidence>
<dbReference type="SUPFAM" id="SSF50729">
    <property type="entry name" value="PH domain-like"/>
    <property type="match status" value="1"/>
</dbReference>
<dbReference type="OMA" id="FMGSFQK"/>
<dbReference type="SMART" id="SM00325">
    <property type="entry name" value="RhoGEF"/>
    <property type="match status" value="1"/>
</dbReference>
<dbReference type="InterPro" id="IPR051092">
    <property type="entry name" value="FYVE_RhoGEF_PH"/>
</dbReference>
<keyword evidence="2" id="KW-1133">Transmembrane helix</keyword>
<dbReference type="PROSITE" id="PS50010">
    <property type="entry name" value="DH_2"/>
    <property type="match status" value="1"/>
</dbReference>
<evidence type="ECO:0000313" key="4">
    <source>
        <dbReference type="EMBL" id="ETO23649.1"/>
    </source>
</evidence>
<dbReference type="SUPFAM" id="SSF48065">
    <property type="entry name" value="DBL homology domain (DH-domain)"/>
    <property type="match status" value="1"/>
</dbReference>
<keyword evidence="2" id="KW-0472">Membrane</keyword>
<evidence type="ECO:0000259" key="3">
    <source>
        <dbReference type="PROSITE" id="PS50010"/>
    </source>
</evidence>
<feature type="compositionally biased region" description="Polar residues" evidence="1">
    <location>
        <begin position="1"/>
        <end position="13"/>
    </location>
</feature>
<dbReference type="AlphaFoldDB" id="X6ND00"/>
<reference evidence="4 5" key="1">
    <citation type="journal article" date="2013" name="Curr. Biol.">
        <title>The Genome of the Foraminiferan Reticulomyxa filosa.</title>
        <authorList>
            <person name="Glockner G."/>
            <person name="Hulsmann N."/>
            <person name="Schleicher M."/>
            <person name="Noegel A.A."/>
            <person name="Eichinger L."/>
            <person name="Gallinger C."/>
            <person name="Pawlowski J."/>
            <person name="Sierra R."/>
            <person name="Euteneuer U."/>
            <person name="Pillet L."/>
            <person name="Moustafa A."/>
            <person name="Platzer M."/>
            <person name="Groth M."/>
            <person name="Szafranski K."/>
            <person name="Schliwa M."/>
        </authorList>
    </citation>
    <scope>NUCLEOTIDE SEQUENCE [LARGE SCALE GENOMIC DNA]</scope>
</reference>